<organism evidence="2 3">
    <name type="scientific">Paramarasmius palmivorus</name>
    <dbReference type="NCBI Taxonomy" id="297713"/>
    <lineage>
        <taxon>Eukaryota</taxon>
        <taxon>Fungi</taxon>
        <taxon>Dikarya</taxon>
        <taxon>Basidiomycota</taxon>
        <taxon>Agaricomycotina</taxon>
        <taxon>Agaricomycetes</taxon>
        <taxon>Agaricomycetidae</taxon>
        <taxon>Agaricales</taxon>
        <taxon>Marasmiineae</taxon>
        <taxon>Marasmiaceae</taxon>
        <taxon>Paramarasmius</taxon>
    </lineage>
</organism>
<proteinExistence type="predicted"/>
<feature type="compositionally biased region" description="Low complexity" evidence="1">
    <location>
        <begin position="175"/>
        <end position="195"/>
    </location>
</feature>
<dbReference type="EMBL" id="JAYKXP010000165">
    <property type="protein sequence ID" value="KAK7021736.1"/>
    <property type="molecule type" value="Genomic_DNA"/>
</dbReference>
<dbReference type="Proteomes" id="UP001383192">
    <property type="component" value="Unassembled WGS sequence"/>
</dbReference>
<keyword evidence="3" id="KW-1185">Reference proteome</keyword>
<accession>A0AAW0B8D3</accession>
<evidence type="ECO:0000313" key="3">
    <source>
        <dbReference type="Proteomes" id="UP001383192"/>
    </source>
</evidence>
<evidence type="ECO:0000256" key="1">
    <source>
        <dbReference type="SAM" id="MobiDB-lite"/>
    </source>
</evidence>
<sequence length="270" mass="30198">MSNTHHNTDNDSDSDTPYGWNITKLCEAAHHLRIAPQYATYTCEPPVFHEIGLPLPLYEPEHEWYILLTTTPQKHLNPGIYRDARAIQAQFSKGNPPGDECILRYADTLEDARGIWTKQCIKHHREDPAHLQGQEALDDHAYSVASRAKAALVHQELLSAYPHFRPRRRRRPDQNPVVDNSSVSASVANTSSASTTLSVVGNNIPNLEGWHIYVVHAHGQRRHIGLEYALAALHTHGSAPVRMVLAQTSQRARSVFETETGKRDSVTGTS</sequence>
<name>A0AAW0B8D3_9AGAR</name>
<protein>
    <submittedName>
        <fullName evidence="2">Uncharacterized protein</fullName>
    </submittedName>
</protein>
<gene>
    <name evidence="2" type="ORF">VNI00_017313</name>
</gene>
<comment type="caution">
    <text evidence="2">The sequence shown here is derived from an EMBL/GenBank/DDBJ whole genome shotgun (WGS) entry which is preliminary data.</text>
</comment>
<reference evidence="2 3" key="1">
    <citation type="submission" date="2024-01" db="EMBL/GenBank/DDBJ databases">
        <title>A draft genome for a cacao thread blight-causing isolate of Paramarasmius palmivorus.</title>
        <authorList>
            <person name="Baruah I.K."/>
            <person name="Bukari Y."/>
            <person name="Amoako-Attah I."/>
            <person name="Meinhardt L.W."/>
            <person name="Bailey B.A."/>
            <person name="Cohen S.P."/>
        </authorList>
    </citation>
    <scope>NUCLEOTIDE SEQUENCE [LARGE SCALE GENOMIC DNA]</scope>
    <source>
        <strain evidence="2 3">GH-12</strain>
    </source>
</reference>
<evidence type="ECO:0000313" key="2">
    <source>
        <dbReference type="EMBL" id="KAK7021736.1"/>
    </source>
</evidence>
<dbReference type="AlphaFoldDB" id="A0AAW0B8D3"/>
<feature type="region of interest" description="Disordered" evidence="1">
    <location>
        <begin position="163"/>
        <end position="195"/>
    </location>
</feature>